<dbReference type="EMBL" id="PVSR01000038">
    <property type="protein sequence ID" value="PRW62225.1"/>
    <property type="molecule type" value="Genomic_DNA"/>
</dbReference>
<keyword evidence="3" id="KW-1185">Reference proteome</keyword>
<sequence length="83" mass="9600">MYLRAMTLRPFPAESDFGRWDVLPADPTEDEIDHENPAVVVSAAGRRRAPARGTPRPDRAHASSTQHHLRRRKVIFDSRRRDR</sequence>
<feature type="region of interest" description="Disordered" evidence="1">
    <location>
        <begin position="22"/>
        <end position="83"/>
    </location>
</feature>
<evidence type="ECO:0000256" key="1">
    <source>
        <dbReference type="SAM" id="MobiDB-lite"/>
    </source>
</evidence>
<reference evidence="2 3" key="1">
    <citation type="submission" date="2018-03" db="EMBL/GenBank/DDBJ databases">
        <title>Actinopolyspora mortivallis from Sahara, screening for active biomolecules.</title>
        <authorList>
            <person name="Selama O."/>
            <person name="Wellington E.M.H."/>
            <person name="Hacene H."/>
        </authorList>
    </citation>
    <scope>NUCLEOTIDE SEQUENCE [LARGE SCALE GENOMIC DNA]</scope>
    <source>
        <strain evidence="2 3">M5A</strain>
    </source>
</reference>
<comment type="caution">
    <text evidence="2">The sequence shown here is derived from an EMBL/GenBank/DDBJ whole genome shotgun (WGS) entry which is preliminary data.</text>
</comment>
<proteinExistence type="predicted"/>
<dbReference type="InParanoid" id="A0A2T0GSY4"/>
<accession>A0A2T0GSY4</accession>
<dbReference type="Proteomes" id="UP000239352">
    <property type="component" value="Unassembled WGS sequence"/>
</dbReference>
<gene>
    <name evidence="2" type="ORF">CEP50_16615</name>
</gene>
<name>A0A2T0GSY4_ACTMO</name>
<dbReference type="AlphaFoldDB" id="A0A2T0GSY4"/>
<protein>
    <submittedName>
        <fullName evidence="2">Uncharacterized protein</fullName>
    </submittedName>
</protein>
<evidence type="ECO:0000313" key="2">
    <source>
        <dbReference type="EMBL" id="PRW62225.1"/>
    </source>
</evidence>
<organism evidence="2 3">
    <name type="scientific">Actinopolyspora mortivallis</name>
    <dbReference type="NCBI Taxonomy" id="33906"/>
    <lineage>
        <taxon>Bacteria</taxon>
        <taxon>Bacillati</taxon>
        <taxon>Actinomycetota</taxon>
        <taxon>Actinomycetes</taxon>
        <taxon>Actinopolysporales</taxon>
        <taxon>Actinopolysporaceae</taxon>
        <taxon>Actinopolyspora</taxon>
    </lineage>
</organism>
<evidence type="ECO:0000313" key="3">
    <source>
        <dbReference type="Proteomes" id="UP000239352"/>
    </source>
</evidence>
<feature type="compositionally biased region" description="Basic and acidic residues" evidence="1">
    <location>
        <begin position="74"/>
        <end position="83"/>
    </location>
</feature>